<dbReference type="AlphaFoldDB" id="C5KMC9"/>
<reference evidence="1 2" key="1">
    <citation type="submission" date="2008-07" db="EMBL/GenBank/DDBJ databases">
        <authorList>
            <person name="El-Sayed N."/>
            <person name="Caler E."/>
            <person name="Inman J."/>
            <person name="Amedeo P."/>
            <person name="Hass B."/>
            <person name="Wortman J."/>
        </authorList>
    </citation>
    <scope>NUCLEOTIDE SEQUENCE [LARGE SCALE GENOMIC DNA]</scope>
    <source>
        <strain evidence="2">ATCC 50983 / TXsc</strain>
    </source>
</reference>
<evidence type="ECO:0000313" key="2">
    <source>
        <dbReference type="Proteomes" id="UP000007800"/>
    </source>
</evidence>
<organism evidence="2">
    <name type="scientific">Perkinsus marinus (strain ATCC 50983 / TXsc)</name>
    <dbReference type="NCBI Taxonomy" id="423536"/>
    <lineage>
        <taxon>Eukaryota</taxon>
        <taxon>Sar</taxon>
        <taxon>Alveolata</taxon>
        <taxon>Perkinsozoa</taxon>
        <taxon>Perkinsea</taxon>
        <taxon>Perkinsida</taxon>
        <taxon>Perkinsidae</taxon>
        <taxon>Perkinsus</taxon>
    </lineage>
</organism>
<dbReference type="Proteomes" id="UP000007800">
    <property type="component" value="Unassembled WGS sequence"/>
</dbReference>
<protein>
    <submittedName>
        <fullName evidence="1">Uncharacterized protein</fullName>
    </submittedName>
</protein>
<dbReference type="GeneID" id="9044575"/>
<dbReference type="EMBL" id="GG674322">
    <property type="protein sequence ID" value="EER14363.1"/>
    <property type="molecule type" value="Genomic_DNA"/>
</dbReference>
<dbReference type="RefSeq" id="XP_002782568.1">
    <property type="nucleotide sequence ID" value="XM_002782522.1"/>
</dbReference>
<sequence length="58" mass="5960">VVPVVDITAKDALDWVRANEGSIVTSEALSEVVDGYMPSLPAAGHRSLAASLTCCTTA</sequence>
<dbReference type="InParanoid" id="C5KMC9"/>
<gene>
    <name evidence="1" type="ORF">Pmar_PMAR028812</name>
</gene>
<name>C5KMC9_PERM5</name>
<accession>C5KMC9</accession>
<feature type="non-terminal residue" evidence="1">
    <location>
        <position position="1"/>
    </location>
</feature>
<proteinExistence type="predicted"/>
<evidence type="ECO:0000313" key="1">
    <source>
        <dbReference type="EMBL" id="EER14363.1"/>
    </source>
</evidence>
<keyword evidence="2" id="KW-1185">Reference proteome</keyword>
<feature type="non-terminal residue" evidence="1">
    <location>
        <position position="58"/>
    </location>
</feature>